<evidence type="ECO:0000313" key="6">
    <source>
        <dbReference type="Proteomes" id="UP001589628"/>
    </source>
</evidence>
<evidence type="ECO:0000256" key="1">
    <source>
        <dbReference type="ARBA" id="ARBA00023015"/>
    </source>
</evidence>
<dbReference type="InterPro" id="IPR000524">
    <property type="entry name" value="Tscrpt_reg_HTH_GntR"/>
</dbReference>
<dbReference type="PANTHER" id="PTHR43537:SF53">
    <property type="entry name" value="HTH-TYPE TRANSCRIPTIONAL REPRESSOR NANR"/>
    <property type="match status" value="1"/>
</dbReference>
<dbReference type="SUPFAM" id="SSF46785">
    <property type="entry name" value="Winged helix' DNA-binding domain"/>
    <property type="match status" value="1"/>
</dbReference>
<keyword evidence="1" id="KW-0805">Transcription regulation</keyword>
<dbReference type="EMBL" id="JBHLZN010000002">
    <property type="protein sequence ID" value="MFB9886249.1"/>
    <property type="molecule type" value="Genomic_DNA"/>
</dbReference>
<dbReference type="Gene3D" id="1.10.10.10">
    <property type="entry name" value="Winged helix-like DNA-binding domain superfamily/Winged helix DNA-binding domain"/>
    <property type="match status" value="1"/>
</dbReference>
<dbReference type="SMART" id="SM00895">
    <property type="entry name" value="FCD"/>
    <property type="match status" value="1"/>
</dbReference>
<keyword evidence="6" id="KW-1185">Reference proteome</keyword>
<keyword evidence="3" id="KW-0804">Transcription</keyword>
<dbReference type="SUPFAM" id="SSF48008">
    <property type="entry name" value="GntR ligand-binding domain-like"/>
    <property type="match status" value="1"/>
</dbReference>
<dbReference type="Pfam" id="PF07729">
    <property type="entry name" value="FCD"/>
    <property type="match status" value="1"/>
</dbReference>
<dbReference type="Gene3D" id="1.20.120.530">
    <property type="entry name" value="GntR ligand-binding domain-like"/>
    <property type="match status" value="1"/>
</dbReference>
<organism evidence="5 6">
    <name type="scientific">Balneatrix alpica</name>
    <dbReference type="NCBI Taxonomy" id="75684"/>
    <lineage>
        <taxon>Bacteria</taxon>
        <taxon>Pseudomonadati</taxon>
        <taxon>Pseudomonadota</taxon>
        <taxon>Gammaproteobacteria</taxon>
        <taxon>Oceanospirillales</taxon>
        <taxon>Balneatrichaceae</taxon>
        <taxon>Balneatrix</taxon>
    </lineage>
</organism>
<dbReference type="InterPro" id="IPR036388">
    <property type="entry name" value="WH-like_DNA-bd_sf"/>
</dbReference>
<evidence type="ECO:0000313" key="5">
    <source>
        <dbReference type="EMBL" id="MFB9886249.1"/>
    </source>
</evidence>
<comment type="caution">
    <text evidence="5">The sequence shown here is derived from an EMBL/GenBank/DDBJ whole genome shotgun (WGS) entry which is preliminary data.</text>
</comment>
<dbReference type="PANTHER" id="PTHR43537">
    <property type="entry name" value="TRANSCRIPTIONAL REGULATOR, GNTR FAMILY"/>
    <property type="match status" value="1"/>
</dbReference>
<dbReference type="PROSITE" id="PS50949">
    <property type="entry name" value="HTH_GNTR"/>
    <property type="match status" value="1"/>
</dbReference>
<dbReference type="InterPro" id="IPR008920">
    <property type="entry name" value="TF_FadR/GntR_C"/>
</dbReference>
<accession>A0ABV5ZCL5</accession>
<keyword evidence="2" id="KW-0238">DNA-binding</keyword>
<dbReference type="InterPro" id="IPR036390">
    <property type="entry name" value="WH_DNA-bd_sf"/>
</dbReference>
<protein>
    <submittedName>
        <fullName evidence="5">GntR family transcriptional regulator</fullName>
    </submittedName>
</protein>
<evidence type="ECO:0000259" key="4">
    <source>
        <dbReference type="PROSITE" id="PS50949"/>
    </source>
</evidence>
<reference evidence="5 6" key="1">
    <citation type="submission" date="2024-09" db="EMBL/GenBank/DDBJ databases">
        <authorList>
            <person name="Sun Q."/>
            <person name="Mori K."/>
        </authorList>
    </citation>
    <scope>NUCLEOTIDE SEQUENCE [LARGE SCALE GENOMIC DNA]</scope>
    <source>
        <strain evidence="5 6">ATCC 51285</strain>
    </source>
</reference>
<dbReference type="Proteomes" id="UP001589628">
    <property type="component" value="Unassembled WGS sequence"/>
</dbReference>
<gene>
    <name evidence="5" type="ORF">ACFFLH_07510</name>
</gene>
<dbReference type="RefSeq" id="WP_027311731.1">
    <property type="nucleotide sequence ID" value="NZ_JAUESS010000011.1"/>
</dbReference>
<dbReference type="PRINTS" id="PR00035">
    <property type="entry name" value="HTHGNTR"/>
</dbReference>
<evidence type="ECO:0000256" key="2">
    <source>
        <dbReference type="ARBA" id="ARBA00023125"/>
    </source>
</evidence>
<feature type="domain" description="HTH gntR-type" evidence="4">
    <location>
        <begin position="18"/>
        <end position="85"/>
    </location>
</feature>
<name>A0ABV5ZCL5_9GAMM</name>
<dbReference type="InterPro" id="IPR011711">
    <property type="entry name" value="GntR_C"/>
</dbReference>
<evidence type="ECO:0000256" key="3">
    <source>
        <dbReference type="ARBA" id="ARBA00023163"/>
    </source>
</evidence>
<dbReference type="SMART" id="SM00345">
    <property type="entry name" value="HTH_GNTR"/>
    <property type="match status" value="1"/>
</dbReference>
<dbReference type="CDD" id="cd07377">
    <property type="entry name" value="WHTH_GntR"/>
    <property type="match status" value="1"/>
</dbReference>
<dbReference type="Pfam" id="PF00392">
    <property type="entry name" value="GntR"/>
    <property type="match status" value="1"/>
</dbReference>
<sequence>MNELIKRKDKAAPAEPSQTQDDIVYAHVFDAILEQRLAPGTKLSEEALGEIFGVSRTVIRRALLRLSHEGVVQLRPNRGAVVSSPNVDEARQILFTRRIIEKAITELAVDNRNSEQLRVLRQMVEDEHQCFSRGDRGTGIRLSGEFHLQLARMAANQPMLNFQRSLISQTSLIIAQFEAGGKSHCSYDEHMELIAAIEAGDKARALKLMDDHLKHVEDKLNLDGEAATDDLHAVFSHLLDKKPLKVKRSKLAED</sequence>
<proteinExistence type="predicted"/>